<dbReference type="EMBL" id="KN846997">
    <property type="protein sequence ID" value="KIW88997.1"/>
    <property type="molecule type" value="Genomic_DNA"/>
</dbReference>
<reference evidence="2" key="1">
    <citation type="submission" date="2015-01" db="EMBL/GenBank/DDBJ databases">
        <title>The Genome Sequence of Cladophialophora bantiana CBS 173.52.</title>
        <authorList>
            <consortium name="The Broad Institute Genomics Platform"/>
            <person name="Cuomo C."/>
            <person name="de Hoog S."/>
            <person name="Gorbushina A."/>
            <person name="Stielow B."/>
            <person name="Teixiera M."/>
            <person name="Abouelleil A."/>
            <person name="Chapman S.B."/>
            <person name="Priest M."/>
            <person name="Young S.K."/>
            <person name="Wortman J."/>
            <person name="Nusbaum C."/>
            <person name="Birren B."/>
        </authorList>
    </citation>
    <scope>NUCLEOTIDE SEQUENCE [LARGE SCALE GENOMIC DNA]</scope>
    <source>
        <strain evidence="2">CBS 173.52</strain>
    </source>
</reference>
<dbReference type="GeneID" id="27703410"/>
<dbReference type="RefSeq" id="XP_016615666.1">
    <property type="nucleotide sequence ID" value="XM_016768198.1"/>
</dbReference>
<organism evidence="2 3">
    <name type="scientific">Cladophialophora bantiana (strain ATCC 10958 / CBS 173.52 / CDC B-1940 / NIH 8579)</name>
    <name type="common">Xylohypha bantiana</name>
    <dbReference type="NCBI Taxonomy" id="1442370"/>
    <lineage>
        <taxon>Eukaryota</taxon>
        <taxon>Fungi</taxon>
        <taxon>Dikarya</taxon>
        <taxon>Ascomycota</taxon>
        <taxon>Pezizomycotina</taxon>
        <taxon>Eurotiomycetes</taxon>
        <taxon>Chaetothyriomycetidae</taxon>
        <taxon>Chaetothyriales</taxon>
        <taxon>Herpotrichiellaceae</taxon>
        <taxon>Cladophialophora</taxon>
    </lineage>
</organism>
<evidence type="ECO:0000313" key="2">
    <source>
        <dbReference type="EMBL" id="KIW88997.1"/>
    </source>
</evidence>
<proteinExistence type="predicted"/>
<dbReference type="Proteomes" id="UP000053789">
    <property type="component" value="Unassembled WGS sequence"/>
</dbReference>
<protein>
    <submittedName>
        <fullName evidence="2">Uncharacterized protein</fullName>
    </submittedName>
</protein>
<accession>A0A0D2FR15</accession>
<feature type="region of interest" description="Disordered" evidence="1">
    <location>
        <begin position="38"/>
        <end position="75"/>
    </location>
</feature>
<dbReference type="HOGENOM" id="CLU_953172_0_0_1"/>
<feature type="compositionally biased region" description="Basic and acidic residues" evidence="1">
    <location>
        <begin position="49"/>
        <end position="71"/>
    </location>
</feature>
<dbReference type="AlphaFoldDB" id="A0A0D2FR15"/>
<sequence>MSGFERMAKADIIGAILHPVHGALQPVKVAGGLGLGTRSASHGLAVPDGEQKPRTKPRSETNGASRKDEAQKTSAAGQVDQFKIYEISRLHPECSNGSWATEDVNDGDNDGGQPGEALAHGTDSRGGPRIGVLAEQTRLQQHARGAALLRFTDTVTAVDVLPTLHIHDCTFKGHVYSNTTSSEITSLVLSRTISYVIPIAPGNKDASVCDDRCPSGGKDPLMFEPQEGVATRLIYDLFQGLRCKLQQSCLGYTTLCAMLEFSDIDSGIRDLLGGIRDQDFMLQGKAPQIIAH</sequence>
<name>A0A0D2FR15_CLAB1</name>
<gene>
    <name evidence="2" type="ORF">Z519_10482</name>
</gene>
<dbReference type="OrthoDB" id="10506970at2759"/>
<evidence type="ECO:0000313" key="3">
    <source>
        <dbReference type="Proteomes" id="UP000053789"/>
    </source>
</evidence>
<evidence type="ECO:0000256" key="1">
    <source>
        <dbReference type="SAM" id="MobiDB-lite"/>
    </source>
</evidence>
<feature type="region of interest" description="Disordered" evidence="1">
    <location>
        <begin position="96"/>
        <end position="129"/>
    </location>
</feature>
<keyword evidence="3" id="KW-1185">Reference proteome</keyword>
<dbReference type="VEuPathDB" id="FungiDB:Z519_10482"/>